<dbReference type="EMBL" id="AODF01000008">
    <property type="protein sequence ID" value="EUJ32940.1"/>
    <property type="molecule type" value="Genomic_DNA"/>
</dbReference>
<name>A0ABP3AZD9_9LIST</name>
<proteinExistence type="predicted"/>
<organism evidence="3 4">
    <name type="scientific">Listeria floridensis FSL S10-1187</name>
    <dbReference type="NCBI Taxonomy" id="1265817"/>
    <lineage>
        <taxon>Bacteria</taxon>
        <taxon>Bacillati</taxon>
        <taxon>Bacillota</taxon>
        <taxon>Bacilli</taxon>
        <taxon>Bacillales</taxon>
        <taxon>Listeriaceae</taxon>
        <taxon>Listeria</taxon>
    </lineage>
</organism>
<dbReference type="InterPro" id="IPR050789">
    <property type="entry name" value="Diverse_Enzym_Activities"/>
</dbReference>
<gene>
    <name evidence="3" type="ORF">MFLO_04965</name>
</gene>
<dbReference type="Pfam" id="PF00144">
    <property type="entry name" value="Beta-lactamase"/>
    <property type="match status" value="1"/>
</dbReference>
<feature type="domain" description="Beta-lactamase-related" evidence="2">
    <location>
        <begin position="7"/>
        <end position="313"/>
    </location>
</feature>
<dbReference type="RefSeq" id="WP_036096671.1">
    <property type="nucleotide sequence ID" value="NZ_AODF01000008.1"/>
</dbReference>
<keyword evidence="1" id="KW-0378">Hydrolase</keyword>
<evidence type="ECO:0000313" key="3">
    <source>
        <dbReference type="EMBL" id="EUJ32940.1"/>
    </source>
</evidence>
<accession>A0ABP3AZD9</accession>
<comment type="caution">
    <text evidence="3">The sequence shown here is derived from an EMBL/GenBank/DDBJ whole genome shotgun (WGS) entry which is preliminary data.</text>
</comment>
<dbReference type="InterPro" id="IPR001466">
    <property type="entry name" value="Beta-lactam-related"/>
</dbReference>
<dbReference type="InterPro" id="IPR012338">
    <property type="entry name" value="Beta-lactam/transpept-like"/>
</dbReference>
<reference evidence="3 4" key="1">
    <citation type="journal article" date="2014" name="Int. J. Syst. Evol. Microbiol.">
        <title>Listeria floridensis sp. nov., Listeria aquatica sp. nov., Listeria cornellensis sp. nov., Listeria riparia sp. nov. and Listeria grandensis sp. nov., from agricultural and natural environments.</title>
        <authorList>
            <person name="den Bakker H.C."/>
            <person name="Warchocki S."/>
            <person name="Wright E.M."/>
            <person name="Allred A.F."/>
            <person name="Ahlstrom C."/>
            <person name="Manuel C.S."/>
            <person name="Stasiewicz M.J."/>
            <person name="Burrell A."/>
            <person name="Roof S."/>
            <person name="Strawn L."/>
            <person name="Fortes E.D."/>
            <person name="Nightingale K.K."/>
            <person name="Kephart D."/>
            <person name="Wiedmann M."/>
        </authorList>
    </citation>
    <scope>NUCLEOTIDE SEQUENCE [LARGE SCALE GENOMIC DNA]</scope>
    <source>
        <strain evidence="3 4">FSL S10-1187</strain>
    </source>
</reference>
<protein>
    <submittedName>
        <fullName evidence="3">Beta-lactamase class C protein</fullName>
    </submittedName>
</protein>
<dbReference type="Proteomes" id="UP000019249">
    <property type="component" value="Unassembled WGS sequence"/>
</dbReference>
<evidence type="ECO:0000259" key="2">
    <source>
        <dbReference type="Pfam" id="PF00144"/>
    </source>
</evidence>
<dbReference type="Gene3D" id="3.40.710.10">
    <property type="entry name" value="DD-peptidase/beta-lactamase superfamily"/>
    <property type="match status" value="1"/>
</dbReference>
<sequence>MFQDTKKLLHRLVEQQHVPGVSYAILTEEQQESDSFGLKTWQPEETPLVKSDSHIYDIASLTKVIGTATRLVQLHEQNLFEWSDPVARYLPDFNYPEITLLDLVTHSSGLQKNIPGFPIEQPEDVRRYVFSAEPVCPRNEVVEYSDINFLLLGYIIEELEDQPFETQIRANILLPLEMNSSSFYAANPAYTIPIELTEKRGLINGIVHDHKAYIALGNTGHAGLFAPLSDLMKYAHALLFQDGAPLFQSHSLAALSHNYTKNLNRDRGIGFDLRKSSDHYALYHTGFTGTFIVLDTEKKAGLIVLTNRIHPTRNNQPFLEAREHIVDTFIAEIYKK</sequence>
<keyword evidence="4" id="KW-1185">Reference proteome</keyword>
<dbReference type="PANTHER" id="PTHR43283:SF11">
    <property type="entry name" value="BETA-LACTAMASE-RELATED DOMAIN-CONTAINING PROTEIN"/>
    <property type="match status" value="1"/>
</dbReference>
<evidence type="ECO:0000256" key="1">
    <source>
        <dbReference type="ARBA" id="ARBA00022801"/>
    </source>
</evidence>
<dbReference type="SUPFAM" id="SSF56601">
    <property type="entry name" value="beta-lactamase/transpeptidase-like"/>
    <property type="match status" value="1"/>
</dbReference>
<dbReference type="PANTHER" id="PTHR43283">
    <property type="entry name" value="BETA-LACTAMASE-RELATED"/>
    <property type="match status" value="1"/>
</dbReference>
<evidence type="ECO:0000313" key="4">
    <source>
        <dbReference type="Proteomes" id="UP000019249"/>
    </source>
</evidence>